<proteinExistence type="predicted"/>
<accession>A0A5B9D7R6</accession>
<dbReference type="InterPro" id="IPR011990">
    <property type="entry name" value="TPR-like_helical_dom_sf"/>
</dbReference>
<name>A0A5B9D7R6_9ARCH</name>
<reference evidence="2 3" key="2">
    <citation type="journal article" date="2024" name="Int. J. Syst. Evol. Microbiol.">
        <title>Promethearchaeum syntrophicum gen. nov., sp. nov., an anaerobic, obligately syntrophic archaeon, the first isolate of the lineage 'Asgard' archaea, and proposal of the new archaeal phylum Promethearchaeota phyl. nov. and kingdom Promethearchaeati regn. nov.</title>
        <authorList>
            <person name="Imachi H."/>
            <person name="Nobu M.K."/>
            <person name="Kato S."/>
            <person name="Takaki Y."/>
            <person name="Miyazaki M."/>
            <person name="Miyata M."/>
            <person name="Ogawara M."/>
            <person name="Saito Y."/>
            <person name="Sakai S."/>
            <person name="Tahara Y.O."/>
            <person name="Takano Y."/>
            <person name="Tasumi E."/>
            <person name="Uematsu K."/>
            <person name="Yoshimura T."/>
            <person name="Itoh T."/>
            <person name="Ohkuma M."/>
            <person name="Takai K."/>
        </authorList>
    </citation>
    <scope>NUCLEOTIDE SEQUENCE [LARGE SCALE GENOMIC DNA]</scope>
    <source>
        <strain evidence="2 3">MK-D1</strain>
    </source>
</reference>
<keyword evidence="1" id="KW-0802">TPR repeat</keyword>
<evidence type="ECO:0000256" key="1">
    <source>
        <dbReference type="PROSITE-ProRule" id="PRU00339"/>
    </source>
</evidence>
<dbReference type="PROSITE" id="PS50005">
    <property type="entry name" value="TPR"/>
    <property type="match status" value="1"/>
</dbReference>
<feature type="repeat" description="TPR" evidence="1">
    <location>
        <begin position="1081"/>
        <end position="1114"/>
    </location>
</feature>
<dbReference type="SUPFAM" id="SSF48452">
    <property type="entry name" value="TPR-like"/>
    <property type="match status" value="1"/>
</dbReference>
<dbReference type="AlphaFoldDB" id="A0A5B9D7R6"/>
<evidence type="ECO:0000313" key="3">
    <source>
        <dbReference type="Proteomes" id="UP000321408"/>
    </source>
</evidence>
<dbReference type="KEGG" id="psyt:DSAG12_00965"/>
<gene>
    <name evidence="2" type="ORF">DSAG12_00965</name>
</gene>
<reference evidence="2 3" key="1">
    <citation type="journal article" date="2020" name="Nature">
        <title>Isolation of an archaeon at the prokaryote-eukaryote interface.</title>
        <authorList>
            <person name="Imachi H."/>
            <person name="Nobu M.K."/>
            <person name="Nakahara N."/>
            <person name="Morono Y."/>
            <person name="Ogawara M."/>
            <person name="Takaki Y."/>
            <person name="Takano Y."/>
            <person name="Uematsu K."/>
            <person name="Ikuta T."/>
            <person name="Ito M."/>
            <person name="Matsui Y."/>
            <person name="Miyazaki M."/>
            <person name="Murata K."/>
            <person name="Saito Y."/>
            <person name="Sakai S."/>
            <person name="Song C."/>
            <person name="Tasumi E."/>
            <person name="Yamanaka Y."/>
            <person name="Yamaguchi T."/>
            <person name="Kamagata Y."/>
            <person name="Tamaki H."/>
            <person name="Takai K."/>
        </authorList>
    </citation>
    <scope>NUCLEOTIDE SEQUENCE [LARGE SCALE GENOMIC DNA]</scope>
    <source>
        <strain evidence="2 3">MK-D1</strain>
    </source>
</reference>
<evidence type="ECO:0000313" key="2">
    <source>
        <dbReference type="EMBL" id="QEE15142.1"/>
    </source>
</evidence>
<dbReference type="Proteomes" id="UP000321408">
    <property type="component" value="Chromosome"/>
</dbReference>
<dbReference type="InterPro" id="IPR019734">
    <property type="entry name" value="TPR_rpt"/>
</dbReference>
<dbReference type="RefSeq" id="WP_147662063.1">
    <property type="nucleotide sequence ID" value="NZ_CP042905.2"/>
</dbReference>
<protein>
    <submittedName>
        <fullName evidence="2">Tetratricopeptide repeat protein</fullName>
    </submittedName>
</protein>
<dbReference type="SMART" id="SM00028">
    <property type="entry name" value="TPR"/>
    <property type="match status" value="1"/>
</dbReference>
<dbReference type="Gene3D" id="1.25.40.10">
    <property type="entry name" value="Tetratricopeptide repeat domain"/>
    <property type="match status" value="1"/>
</dbReference>
<organism evidence="2 3">
    <name type="scientific">Promethearchaeum syntrophicum</name>
    <dbReference type="NCBI Taxonomy" id="2594042"/>
    <lineage>
        <taxon>Archaea</taxon>
        <taxon>Promethearchaeati</taxon>
        <taxon>Promethearchaeota</taxon>
        <taxon>Promethearchaeia</taxon>
        <taxon>Promethearchaeales</taxon>
        <taxon>Promethearchaeaceae</taxon>
        <taxon>Promethearchaeum</taxon>
    </lineage>
</organism>
<keyword evidence="3" id="KW-1185">Reference proteome</keyword>
<dbReference type="EMBL" id="CP042905">
    <property type="protein sequence ID" value="QEE15142.1"/>
    <property type="molecule type" value="Genomic_DNA"/>
</dbReference>
<dbReference type="GeneID" id="41328964"/>
<sequence>MIYDLYNFLTSKRFVELLDWVENIIENYDHILSEKQKIILGLIQKKEIQNLIKFLKKESFTAINNELYNLILEELEKNKEEISTQWNFIQKFDLKAPFVNIILDNDIIVFQGNNKDESEKLENLKDLEEFLKDPNKILAEGKVYCSKGLSSIDKIQGIMTETNFQQEFVTYQKYEKIVQFIEGLNLSLQKLFSMNQIGVIIFKNEIYLIRWVQFLDESQLISGTESRKSNVEIMEDFGVKIGIQLKENLELGNLVIFKNRRDKNEQDSILRTLFSLDQDFFQSSRRKRKKKKYDLKLKEDCEEFVNEVLSRIESGILMLNNKNFTQIRNSKDLKIYVKISLQRIEGIDTVNQRINILRDLLNLDTDPVLKTQIIEKLEDNYCIFLKEQFKLGNVGNVPSILKIISKLDLFSKRKSLLIHTMVYLFDSYYSNSETIISSVDLIIKYWNPSNELIKVLEKPQVVAITNKIIEQMRLQNFAKIWSYITKYLEEHPYFRSYNIFTLMLEILIEIYHKREGSRDISFPNTKYLTFFREFIVILKSHKEKFEKSEMKDLIKKFREKIQALSNNLDFIAYLNNKIIDFLTFLSMIDKKILSERIFYKILYQFAENGSLVMFYKRLPKVGEHIFRFLTLNYKNTEMTLEFCVNYVEIFTNSVKLFQEYPAFFKNATKTLNEIKPWLNKESLQPILLLSIKKKIKILLNQWYLSGNLPENEFETHKHIIDTWIDFVEYRENLQNMLNILHIKDFIWSCEHFNLEEMKKKYLELPHFVFEMNGEKLFNEMKKILNKIFEDYIQFQIFQQVFSFLQEDIKKLNLSKRNIKKILEIYNKTLRIALINIVQKGYSHKFKNIISNLGEDIVLCNKRIFEEIYQHFIAIYELNIQEGERFNLRIEMMKNTSLFIEKIIPNYEKIIEVKTKLLEIRDIFLPKTFLVKYLADLKQGTYSVFQETQKWLIQMSPTNYLTYKSTFKPLKLLFENILEQNSEDKQNLENILIELKHLSKTLFENQRMLGENKKKYFLMMKNICSEEKYPELMKITAIYLEFIEELADIESLYYNISADPTKKIDTIMERTLKITKQYPHFFSPWFILANSYAIKENYPKAIEAYEKALKYDSNQANYARMYNNLLVVYLSQKMFKETISLIKNLDIGIKTFPHISEIIRRVEELTGEHLLGEN</sequence>